<dbReference type="PANTHER" id="PTHR34404:SF2">
    <property type="entry name" value="CONSERVED SERINE RICH PROTEIN"/>
    <property type="match status" value="1"/>
</dbReference>
<proteinExistence type="predicted"/>
<dbReference type="InterPro" id="IPR013429">
    <property type="entry name" value="Regulatory_FmdB_Zinc_ribbon"/>
</dbReference>
<dbReference type="Proteomes" id="UP001589814">
    <property type="component" value="Unassembled WGS sequence"/>
</dbReference>
<name>A0ABV6G4D7_9GAMM</name>
<feature type="region of interest" description="Disordered" evidence="1">
    <location>
        <begin position="60"/>
        <end position="103"/>
    </location>
</feature>
<dbReference type="NCBIfam" id="TIGR02605">
    <property type="entry name" value="CxxC_CxxC_SSSS"/>
    <property type="match status" value="1"/>
</dbReference>
<dbReference type="EMBL" id="JBHLVX010000042">
    <property type="protein sequence ID" value="MFC0268424.1"/>
    <property type="molecule type" value="Genomic_DNA"/>
</dbReference>
<feature type="domain" description="Putative regulatory protein FmdB zinc ribbon" evidence="2">
    <location>
        <begin position="1"/>
        <end position="42"/>
    </location>
</feature>
<dbReference type="RefSeq" id="WP_026351705.1">
    <property type="nucleotide sequence ID" value="NZ_JBHLVX010000042.1"/>
</dbReference>
<dbReference type="SMART" id="SM00834">
    <property type="entry name" value="CxxC_CXXC_SSSS"/>
    <property type="match status" value="1"/>
</dbReference>
<evidence type="ECO:0000259" key="2">
    <source>
        <dbReference type="SMART" id="SM00834"/>
    </source>
</evidence>
<dbReference type="PANTHER" id="PTHR34404">
    <property type="entry name" value="REGULATORY PROTEIN, FMDB FAMILY"/>
    <property type="match status" value="1"/>
</dbReference>
<sequence>MPIYEYECRQCGQRLEKLQKISAEPLVECPACHQPALERLISAAGFRLSGGGWYETDFKAGNRRNLAGDSGSGGSTESSAAGSTHGGSGAGGKGSKATSGGES</sequence>
<organism evidence="3 4">
    <name type="scientific">Kushneria aurantia</name>
    <dbReference type="NCBI Taxonomy" id="504092"/>
    <lineage>
        <taxon>Bacteria</taxon>
        <taxon>Pseudomonadati</taxon>
        <taxon>Pseudomonadota</taxon>
        <taxon>Gammaproteobacteria</taxon>
        <taxon>Oceanospirillales</taxon>
        <taxon>Halomonadaceae</taxon>
        <taxon>Kushneria</taxon>
    </lineage>
</organism>
<evidence type="ECO:0000313" key="3">
    <source>
        <dbReference type="EMBL" id="MFC0268424.1"/>
    </source>
</evidence>
<dbReference type="Pfam" id="PF09723">
    <property type="entry name" value="Zn_ribbon_8"/>
    <property type="match status" value="1"/>
</dbReference>
<reference evidence="3 4" key="1">
    <citation type="submission" date="2024-09" db="EMBL/GenBank/DDBJ databases">
        <authorList>
            <person name="Sun Q."/>
            <person name="Mori K."/>
        </authorList>
    </citation>
    <scope>NUCLEOTIDE SEQUENCE [LARGE SCALE GENOMIC DNA]</scope>
    <source>
        <strain evidence="3 4">CCM 7415</strain>
    </source>
</reference>
<accession>A0ABV6G4D7</accession>
<protein>
    <submittedName>
        <fullName evidence="3">FmdB family zinc ribbon protein</fullName>
    </submittedName>
</protein>
<evidence type="ECO:0000313" key="4">
    <source>
        <dbReference type="Proteomes" id="UP001589814"/>
    </source>
</evidence>
<evidence type="ECO:0000256" key="1">
    <source>
        <dbReference type="SAM" id="MobiDB-lite"/>
    </source>
</evidence>
<keyword evidence="4" id="KW-1185">Reference proteome</keyword>
<feature type="compositionally biased region" description="Gly residues" evidence="1">
    <location>
        <begin position="84"/>
        <end position="94"/>
    </location>
</feature>
<gene>
    <name evidence="3" type="ORF">ACFFHW_10605</name>
</gene>
<comment type="caution">
    <text evidence="3">The sequence shown here is derived from an EMBL/GenBank/DDBJ whole genome shotgun (WGS) entry which is preliminary data.</text>
</comment>